<comment type="similarity">
    <text evidence="1">Belongs to the barstar family.</text>
</comment>
<sequence>MAHRGVFDPTDHDVFNEQRQRFDWNLLQNGNVHRYETAFQLDSACTRLTDLGYLVHHIDGKSWTTVADMHTAFAKAMSFPAYYGRNLDALNDALSDVARFDYGSEPASSGTVLAIAGYDTLAEIDRRTAAAVLDIFAVQAHLAALYAHPMMRLVESTITDFPAVGGRSVSVGSFWDVEPDPPAPFHDEDIVENVFQVYADEDSASQYVAALHSVLANTLTDLGRWQILDPVLASERTAAFLTEHRQESPPPGNRLWEIFIGLRGVGDCTILGDQLAHILSDVLSDVGMQFDQLITRFYAAGTEERGQALNHYTNLRNPDEQ</sequence>
<evidence type="ECO:0000313" key="3">
    <source>
        <dbReference type="EMBL" id="MDV6271512.1"/>
    </source>
</evidence>
<dbReference type="Proteomes" id="UP001185927">
    <property type="component" value="Unassembled WGS sequence"/>
</dbReference>
<dbReference type="InterPro" id="IPR035905">
    <property type="entry name" value="Barstar-like_sf"/>
</dbReference>
<comment type="caution">
    <text evidence="3">The sequence shown here is derived from an EMBL/GenBank/DDBJ whole genome shotgun (WGS) entry which is preliminary data.</text>
</comment>
<name>A0ABU4C4S7_RHOGO</name>
<dbReference type="Pfam" id="PF01337">
    <property type="entry name" value="Barstar"/>
    <property type="match status" value="1"/>
</dbReference>
<dbReference type="SUPFAM" id="SSF52038">
    <property type="entry name" value="Barstar-related"/>
    <property type="match status" value="1"/>
</dbReference>
<feature type="domain" description="Barstar (barnase inhibitor)" evidence="2">
    <location>
        <begin position="55"/>
        <end position="137"/>
    </location>
</feature>
<proteinExistence type="inferred from homology"/>
<accession>A0ABU4C4S7</accession>
<gene>
    <name evidence="3" type="ORF">R3Q16_33445</name>
</gene>
<dbReference type="RefSeq" id="WP_317546009.1">
    <property type="nucleotide sequence ID" value="NZ_JAWLKB010000052.1"/>
</dbReference>
<dbReference type="InterPro" id="IPR000468">
    <property type="entry name" value="Barstar"/>
</dbReference>
<organism evidence="3 4">
    <name type="scientific">Rhodococcus globerulus</name>
    <dbReference type="NCBI Taxonomy" id="33008"/>
    <lineage>
        <taxon>Bacteria</taxon>
        <taxon>Bacillati</taxon>
        <taxon>Actinomycetota</taxon>
        <taxon>Actinomycetes</taxon>
        <taxon>Mycobacteriales</taxon>
        <taxon>Nocardiaceae</taxon>
        <taxon>Rhodococcus</taxon>
    </lineage>
</organism>
<evidence type="ECO:0000259" key="2">
    <source>
        <dbReference type="Pfam" id="PF01337"/>
    </source>
</evidence>
<evidence type="ECO:0000313" key="4">
    <source>
        <dbReference type="Proteomes" id="UP001185927"/>
    </source>
</evidence>
<keyword evidence="4" id="KW-1185">Reference proteome</keyword>
<evidence type="ECO:0000256" key="1">
    <source>
        <dbReference type="ARBA" id="ARBA00006845"/>
    </source>
</evidence>
<dbReference type="EMBL" id="JAWLKB010000052">
    <property type="protein sequence ID" value="MDV6271512.1"/>
    <property type="molecule type" value="Genomic_DNA"/>
</dbReference>
<dbReference type="Gene3D" id="3.30.370.10">
    <property type="entry name" value="Barstar-like"/>
    <property type="match status" value="1"/>
</dbReference>
<reference evidence="3 4" key="1">
    <citation type="submission" date="2023-10" db="EMBL/GenBank/DDBJ databases">
        <title>Development of a sustainable strategy for remediation of hydrocarbon-contaminated territories based on the waste exchange concept.</title>
        <authorList>
            <person name="Krivoruchko A."/>
        </authorList>
    </citation>
    <scope>NUCLEOTIDE SEQUENCE [LARGE SCALE GENOMIC DNA]</scope>
    <source>
        <strain evidence="3 4">IEGM 1203</strain>
    </source>
</reference>
<protein>
    <submittedName>
        <fullName evidence="3">Barstar family protein</fullName>
    </submittedName>
</protein>